<protein>
    <recommendedName>
        <fullName evidence="6">DUF35 domain-containing protein</fullName>
    </recommendedName>
</protein>
<reference evidence="5" key="1">
    <citation type="journal article" date="2014" name="Front. Microbiol.">
        <title>High frequency of phylogenetically diverse reductive dehalogenase-homologous genes in deep subseafloor sedimentary metagenomes.</title>
        <authorList>
            <person name="Kawai M."/>
            <person name="Futagami T."/>
            <person name="Toyoda A."/>
            <person name="Takaki Y."/>
            <person name="Nishi S."/>
            <person name="Hori S."/>
            <person name="Arai W."/>
            <person name="Tsubouchi T."/>
            <person name="Morono Y."/>
            <person name="Uchiyama I."/>
            <person name="Ito T."/>
            <person name="Fujiyama A."/>
            <person name="Inagaki F."/>
            <person name="Takami H."/>
        </authorList>
    </citation>
    <scope>NUCLEOTIDE SEQUENCE</scope>
    <source>
        <strain evidence="5">Expedition CK06-06</strain>
    </source>
</reference>
<dbReference type="SUPFAM" id="SSF53901">
    <property type="entry name" value="Thiolase-like"/>
    <property type="match status" value="1"/>
</dbReference>
<dbReference type="InterPro" id="IPR016039">
    <property type="entry name" value="Thiolase-like"/>
</dbReference>
<feature type="non-terminal residue" evidence="5">
    <location>
        <position position="273"/>
    </location>
</feature>
<dbReference type="PANTHER" id="PTHR34075:SF5">
    <property type="entry name" value="BLR3430 PROTEIN"/>
    <property type="match status" value="1"/>
</dbReference>
<dbReference type="InterPro" id="IPR022002">
    <property type="entry name" value="ChsH2_Znr"/>
</dbReference>
<dbReference type="InterPro" id="IPR002878">
    <property type="entry name" value="ChsH2_C"/>
</dbReference>
<dbReference type="EMBL" id="BARU01025742">
    <property type="protein sequence ID" value="GAH69987.1"/>
    <property type="molecule type" value="Genomic_DNA"/>
</dbReference>
<feature type="non-terminal residue" evidence="5">
    <location>
        <position position="1"/>
    </location>
</feature>
<keyword evidence="1" id="KW-0808">Transferase</keyword>
<organism evidence="5">
    <name type="scientific">marine sediment metagenome</name>
    <dbReference type="NCBI Taxonomy" id="412755"/>
    <lineage>
        <taxon>unclassified sequences</taxon>
        <taxon>metagenomes</taxon>
        <taxon>ecological metagenomes</taxon>
    </lineage>
</organism>
<dbReference type="AlphaFoldDB" id="X1HKK6"/>
<evidence type="ECO:0000259" key="3">
    <source>
        <dbReference type="Pfam" id="PF08541"/>
    </source>
</evidence>
<sequence>EDRFVVEHGYTAHLRQAVTELLNRSGLTAKDVTKAVFYAPEPRSHAAMARALGLDAKTQVQDPMFGTVGNTGAAFAAMMLVAALEEAKPGDRLLFATYGDGADVYLLRVTEQIENIRERRGIKHHLTSKMMLPNYGKYLRFRNLMEWEAVRRAPETDDSSLNVVWRERRAILGLHGQRCRRCGHIQFPPQRICMWCQAKDEFDEVRLSDKKGMLFTFSMDERAAVVDPPNVLCEVDIEGGGRFYGQMTDRDPSKVQIGMPIEFTFRKIHEGAG</sequence>
<dbReference type="InterPro" id="IPR012340">
    <property type="entry name" value="NA-bd_OB-fold"/>
</dbReference>
<dbReference type="Pfam" id="PF08541">
    <property type="entry name" value="ACP_syn_III_C"/>
    <property type="match status" value="1"/>
</dbReference>
<comment type="caution">
    <text evidence="5">The sequence shown here is derived from an EMBL/GenBank/DDBJ whole genome shotgun (WGS) entry which is preliminary data.</text>
</comment>
<name>X1HKK6_9ZZZZ</name>
<feature type="domain" description="ChsH2 rubredoxin-like zinc ribbon" evidence="4">
    <location>
        <begin position="176"/>
        <end position="198"/>
    </location>
</feature>
<dbReference type="InterPro" id="IPR052513">
    <property type="entry name" value="Thioester_dehydratase-like"/>
</dbReference>
<dbReference type="Gene3D" id="3.40.47.10">
    <property type="match status" value="1"/>
</dbReference>
<evidence type="ECO:0000256" key="1">
    <source>
        <dbReference type="ARBA" id="ARBA00022679"/>
    </source>
</evidence>
<dbReference type="Pfam" id="PF12172">
    <property type="entry name" value="zf-ChsH2"/>
    <property type="match status" value="1"/>
</dbReference>
<evidence type="ECO:0000259" key="4">
    <source>
        <dbReference type="Pfam" id="PF12172"/>
    </source>
</evidence>
<dbReference type="GO" id="GO:0016746">
    <property type="term" value="F:acyltransferase activity"/>
    <property type="evidence" value="ECO:0007669"/>
    <property type="project" value="InterPro"/>
</dbReference>
<accession>X1HKK6</accession>
<gene>
    <name evidence="5" type="ORF">S03H2_41437</name>
</gene>
<feature type="domain" description="Beta-ketoacyl-[acyl-carrier-protein] synthase III C-terminal" evidence="3">
    <location>
        <begin position="22"/>
        <end position="102"/>
    </location>
</feature>
<dbReference type="SUPFAM" id="SSF50249">
    <property type="entry name" value="Nucleic acid-binding proteins"/>
    <property type="match status" value="1"/>
</dbReference>
<dbReference type="Gene3D" id="6.10.30.10">
    <property type="match status" value="1"/>
</dbReference>
<evidence type="ECO:0000259" key="2">
    <source>
        <dbReference type="Pfam" id="PF01796"/>
    </source>
</evidence>
<feature type="domain" description="ChsH2 C-terminal OB-fold" evidence="2">
    <location>
        <begin position="205"/>
        <end position="266"/>
    </location>
</feature>
<evidence type="ECO:0008006" key="6">
    <source>
        <dbReference type="Google" id="ProtNLM"/>
    </source>
</evidence>
<evidence type="ECO:0000313" key="5">
    <source>
        <dbReference type="EMBL" id="GAH69987.1"/>
    </source>
</evidence>
<dbReference type="PANTHER" id="PTHR34075">
    <property type="entry name" value="BLR3430 PROTEIN"/>
    <property type="match status" value="1"/>
</dbReference>
<proteinExistence type="predicted"/>
<dbReference type="Pfam" id="PF01796">
    <property type="entry name" value="OB_ChsH2_C"/>
    <property type="match status" value="1"/>
</dbReference>
<dbReference type="InterPro" id="IPR013747">
    <property type="entry name" value="ACP_syn_III_C"/>
</dbReference>